<dbReference type="GO" id="GO:1990904">
    <property type="term" value="C:ribonucleoprotein complex"/>
    <property type="evidence" value="ECO:0007669"/>
    <property type="project" value="UniProtKB-KW"/>
</dbReference>
<dbReference type="GO" id="GO:0006412">
    <property type="term" value="P:translation"/>
    <property type="evidence" value="ECO:0007669"/>
    <property type="project" value="UniProtKB-UniRule"/>
</dbReference>
<name>A0A0G0CWF7_9BACT</name>
<dbReference type="HAMAP" id="MF_01333_B">
    <property type="entry name" value="Ribosomal_uL5_B"/>
    <property type="match status" value="1"/>
</dbReference>
<keyword evidence="5" id="KW-0699">rRNA-binding</keyword>
<dbReference type="InterPro" id="IPR020930">
    <property type="entry name" value="Ribosomal_uL5_bac-type"/>
</dbReference>
<evidence type="ECO:0000256" key="6">
    <source>
        <dbReference type="RuleBase" id="RU003930"/>
    </source>
</evidence>
<evidence type="ECO:0000259" key="8">
    <source>
        <dbReference type="Pfam" id="PF00673"/>
    </source>
</evidence>
<dbReference type="Proteomes" id="UP000186383">
    <property type="component" value="Unassembled WGS sequence"/>
</dbReference>
<evidence type="ECO:0000313" key="9">
    <source>
        <dbReference type="EMBL" id="KKP85428.1"/>
    </source>
</evidence>
<evidence type="ECO:0000259" key="7">
    <source>
        <dbReference type="Pfam" id="PF00281"/>
    </source>
</evidence>
<dbReference type="FunFam" id="3.30.1440.10:FF:000001">
    <property type="entry name" value="50S ribosomal protein L5"/>
    <property type="match status" value="1"/>
</dbReference>
<reference evidence="9 10" key="1">
    <citation type="journal article" date="2015" name="Nature">
        <title>rRNA introns, odd ribosomes, and small enigmatic genomes across a large radiation of phyla.</title>
        <authorList>
            <person name="Brown C.T."/>
            <person name="Hug L.A."/>
            <person name="Thomas B.C."/>
            <person name="Sharon I."/>
            <person name="Castelle C.J."/>
            <person name="Singh A."/>
            <person name="Wilkins M.J."/>
            <person name="Williams K.H."/>
            <person name="Banfield J.F."/>
        </authorList>
    </citation>
    <scope>NUCLEOTIDE SEQUENCE [LARGE SCALE GENOMIC DNA]</scope>
</reference>
<sequence>MLLKKYKEEVIPKIKEKFNYKSDLAVPKIKKIVVNIGIGRLSQQPNFDKNLESILNDFSSITGQKPALAAAKKSIAGFKIRAGQTIGLKTTLRHLKMYHFLQKLINIIFPRTKDFRGISINNIDKSGNLNIGIKEHIVFPEISADTIKFDFSFQISIVSNAKTREESVELYKLLGIPFKKHG</sequence>
<dbReference type="GO" id="GO:0019843">
    <property type="term" value="F:rRNA binding"/>
    <property type="evidence" value="ECO:0007669"/>
    <property type="project" value="UniProtKB-UniRule"/>
</dbReference>
<evidence type="ECO:0000256" key="1">
    <source>
        <dbReference type="ARBA" id="ARBA00008553"/>
    </source>
</evidence>
<proteinExistence type="inferred from homology"/>
<dbReference type="InterPro" id="IPR022803">
    <property type="entry name" value="Ribosomal_uL5_dom_sf"/>
</dbReference>
<gene>
    <name evidence="5" type="primary">rplE</name>
    <name evidence="9" type="ORF">UR88_C0018G0009</name>
</gene>
<protein>
    <recommendedName>
        <fullName evidence="4 5">Large ribosomal subunit protein uL5</fullName>
    </recommendedName>
</protein>
<dbReference type="SUPFAM" id="SSF55282">
    <property type="entry name" value="RL5-like"/>
    <property type="match status" value="1"/>
</dbReference>
<accession>A0A0G0CWF7</accession>
<dbReference type="PANTHER" id="PTHR11994">
    <property type="entry name" value="60S RIBOSOMAL PROTEIN L11-RELATED"/>
    <property type="match status" value="1"/>
</dbReference>
<comment type="caution">
    <text evidence="9">The sequence shown here is derived from an EMBL/GenBank/DDBJ whole genome shotgun (WGS) entry which is preliminary data.</text>
</comment>
<dbReference type="PATRIC" id="fig|1618727.3.peg.300"/>
<organism evidence="9 10">
    <name type="scientific">Candidatus Nomurabacteria bacterium GW2011_GWA1_35_8</name>
    <dbReference type="NCBI Taxonomy" id="1618727"/>
    <lineage>
        <taxon>Bacteria</taxon>
        <taxon>Candidatus Nomuraibacteriota</taxon>
    </lineage>
</organism>
<evidence type="ECO:0000313" key="10">
    <source>
        <dbReference type="Proteomes" id="UP000186383"/>
    </source>
</evidence>
<dbReference type="EMBL" id="LBQW01000018">
    <property type="protein sequence ID" value="KKP85428.1"/>
    <property type="molecule type" value="Genomic_DNA"/>
</dbReference>
<dbReference type="Gene3D" id="3.30.1440.10">
    <property type="match status" value="1"/>
</dbReference>
<dbReference type="InterPro" id="IPR031310">
    <property type="entry name" value="Ribosomal_uL5_N"/>
</dbReference>
<feature type="domain" description="Large ribosomal subunit protein uL5 C-terminal" evidence="8">
    <location>
        <begin position="86"/>
        <end position="178"/>
    </location>
</feature>
<comment type="similarity">
    <text evidence="1 5 6">Belongs to the universal ribosomal protein uL5 family.</text>
</comment>
<dbReference type="GO" id="GO:0005840">
    <property type="term" value="C:ribosome"/>
    <property type="evidence" value="ECO:0007669"/>
    <property type="project" value="UniProtKB-KW"/>
</dbReference>
<comment type="function">
    <text evidence="5">This is 1 of the proteins that bind and probably mediate the attachment of the 5S RNA into the large ribosomal subunit, where it forms part of the central protuberance. In the 70S ribosome it contacts protein S13 of the 30S subunit (bridge B1b), connecting the 2 subunits; this bridge is implicated in subunit movement. Contacts the P site tRNA; the 5S rRNA and some of its associated proteins might help stabilize positioning of ribosome-bound tRNAs.</text>
</comment>
<dbReference type="AlphaFoldDB" id="A0A0G0CWF7"/>
<keyword evidence="5" id="KW-0694">RNA-binding</keyword>
<evidence type="ECO:0000256" key="2">
    <source>
        <dbReference type="ARBA" id="ARBA00022980"/>
    </source>
</evidence>
<evidence type="ECO:0000256" key="4">
    <source>
        <dbReference type="ARBA" id="ARBA00035245"/>
    </source>
</evidence>
<dbReference type="NCBIfam" id="NF000585">
    <property type="entry name" value="PRK00010.1"/>
    <property type="match status" value="1"/>
</dbReference>
<dbReference type="Pfam" id="PF00281">
    <property type="entry name" value="Ribosomal_L5"/>
    <property type="match status" value="1"/>
</dbReference>
<dbReference type="Pfam" id="PF00673">
    <property type="entry name" value="Ribosomal_L5_C"/>
    <property type="match status" value="1"/>
</dbReference>
<dbReference type="InterPro" id="IPR002132">
    <property type="entry name" value="Ribosomal_uL5"/>
</dbReference>
<keyword evidence="3 5" id="KW-0687">Ribonucleoprotein</keyword>
<dbReference type="GO" id="GO:0000049">
    <property type="term" value="F:tRNA binding"/>
    <property type="evidence" value="ECO:0007669"/>
    <property type="project" value="UniProtKB-UniRule"/>
</dbReference>
<evidence type="ECO:0000256" key="5">
    <source>
        <dbReference type="HAMAP-Rule" id="MF_01333"/>
    </source>
</evidence>
<keyword evidence="2 5" id="KW-0689">Ribosomal protein</keyword>
<keyword evidence="5" id="KW-0820">tRNA-binding</keyword>
<dbReference type="PIRSF" id="PIRSF002161">
    <property type="entry name" value="Ribosomal_L5"/>
    <property type="match status" value="1"/>
</dbReference>
<dbReference type="GO" id="GO:0003735">
    <property type="term" value="F:structural constituent of ribosome"/>
    <property type="evidence" value="ECO:0007669"/>
    <property type="project" value="InterPro"/>
</dbReference>
<evidence type="ECO:0000256" key="3">
    <source>
        <dbReference type="ARBA" id="ARBA00023274"/>
    </source>
</evidence>
<feature type="domain" description="Large ribosomal subunit protein uL5 N-terminal" evidence="7">
    <location>
        <begin position="25"/>
        <end position="81"/>
    </location>
</feature>
<dbReference type="InterPro" id="IPR031309">
    <property type="entry name" value="Ribosomal_uL5_C"/>
</dbReference>
<comment type="subunit">
    <text evidence="5">Part of the 50S ribosomal subunit; part of the 5S rRNA/L5/L18/L25 subcomplex. Contacts the 5S rRNA and the P site tRNA. Forms a bridge to the 30S subunit in the 70S ribosome.</text>
</comment>